<evidence type="ECO:0000313" key="2">
    <source>
        <dbReference type="EMBL" id="QNP55010.1"/>
    </source>
</evidence>
<evidence type="ECO:0000313" key="3">
    <source>
        <dbReference type="Proteomes" id="UP000516117"/>
    </source>
</evidence>
<dbReference type="Pfam" id="PF01145">
    <property type="entry name" value="Band_7"/>
    <property type="match status" value="1"/>
</dbReference>
<evidence type="ECO:0000259" key="1">
    <source>
        <dbReference type="Pfam" id="PF01145"/>
    </source>
</evidence>
<proteinExistence type="predicted"/>
<dbReference type="RefSeq" id="WP_187720146.1">
    <property type="nucleotide sequence ID" value="NZ_BAABBL010000004.1"/>
</dbReference>
<name>A0A7H0H394_9ACTN</name>
<dbReference type="EMBL" id="CP060789">
    <property type="protein sequence ID" value="QNP55010.1"/>
    <property type="molecule type" value="Genomic_DNA"/>
</dbReference>
<organism evidence="2 3">
    <name type="scientific">Tessaracoccus defluvii</name>
    <dbReference type="NCBI Taxonomy" id="1285901"/>
    <lineage>
        <taxon>Bacteria</taxon>
        <taxon>Bacillati</taxon>
        <taxon>Actinomycetota</taxon>
        <taxon>Actinomycetes</taxon>
        <taxon>Propionibacteriales</taxon>
        <taxon>Propionibacteriaceae</taxon>
        <taxon>Tessaracoccus</taxon>
    </lineage>
</organism>
<accession>A0A7H0H394</accession>
<dbReference type="KEGG" id="tdf:H9L22_12085"/>
<reference evidence="2 3" key="1">
    <citation type="submission" date="2020-08" db="EMBL/GenBank/DDBJ databases">
        <title>Genome sequence of Tessaracoccus defluvii JCM 17540T.</title>
        <authorList>
            <person name="Hyun D.-W."/>
            <person name="Bae J.-W."/>
        </authorList>
    </citation>
    <scope>NUCLEOTIDE SEQUENCE [LARGE SCALE GENOMIC DNA]</scope>
    <source>
        <strain evidence="2 3">JCM 17540</strain>
    </source>
</reference>
<gene>
    <name evidence="2" type="ORF">H9L22_12085</name>
</gene>
<dbReference type="InterPro" id="IPR001107">
    <property type="entry name" value="Band_7"/>
</dbReference>
<dbReference type="Gene3D" id="3.30.479.30">
    <property type="entry name" value="Band 7 domain"/>
    <property type="match status" value="1"/>
</dbReference>
<feature type="domain" description="Band 7" evidence="1">
    <location>
        <begin position="35"/>
        <end position="197"/>
    </location>
</feature>
<dbReference type="Proteomes" id="UP000516117">
    <property type="component" value="Chromosome"/>
</dbReference>
<dbReference type="InterPro" id="IPR036013">
    <property type="entry name" value="Band_7/SPFH_dom_sf"/>
</dbReference>
<dbReference type="AlphaFoldDB" id="A0A7H0H394"/>
<protein>
    <recommendedName>
        <fullName evidence="1">Band 7 domain-containing protein</fullName>
    </recommendedName>
</protein>
<keyword evidence="3" id="KW-1185">Reference proteome</keyword>
<sequence length="334" mass="36078">MAKITQFPFVRHLRGNATTYSECLTRGRRTHAGVGAGFWFRPLTAAISEVPVDDREQEALVRIRTSDLQEVTAPATVTYRFAEPAQAAGRVDFSIDPRTGRWVENPLETVGGMIHGATAAAVAGGLNGRPLREVLSLDLGDVADATVVRLQADARLMAIGIEVIGVRFALLRPEPEVERALQLPAREQVQQEADRATFERRALAVEKEAAIGENELANQIELAKRREQLIAQNGANARREAEDDAAADAVRVRAEASRGTALAQAKAEAARALGEAEADAEAARLDAYRDAGRDLMLSLALRELAANLPKVEQLVLTPDLLTGLLGRLTSGERV</sequence>